<keyword evidence="1" id="KW-1133">Transmembrane helix</keyword>
<comment type="caution">
    <text evidence="4">The sequence shown here is derived from an EMBL/GenBank/DDBJ whole genome shotgun (WGS) entry which is preliminary data.</text>
</comment>
<dbReference type="Pfam" id="PF11738">
    <property type="entry name" value="DUF3298"/>
    <property type="match status" value="1"/>
</dbReference>
<gene>
    <name evidence="4" type="ORF">AM231_22405</name>
</gene>
<dbReference type="Gene3D" id="3.30.565.40">
    <property type="entry name" value="Fervidobacterium nodosum Rt17-B1 like"/>
    <property type="match status" value="1"/>
</dbReference>
<dbReference type="InterPro" id="IPR037126">
    <property type="entry name" value="PdaC/RsiV-like_sf"/>
</dbReference>
<evidence type="ECO:0000259" key="2">
    <source>
        <dbReference type="Pfam" id="PF11738"/>
    </source>
</evidence>
<dbReference type="AlphaFoldDB" id="A0A0M1N3E5"/>
<sequence length="293" mass="33094">MHDKLNRMKEQYESTPIPDELSSIVNKTIATRRRKNRALPWIASVAAACALLFAGVNASPAFAKAMSDVPVLGEIVKVMTIREYAEQDDNTAVHIETPGITNLGNTELEQTLNNKYLEENKKLYENFKDEVAQLNQEGGGHLSLDSGYEVVTDNEQLLTLLRYVVESAGGSAESRQYDTIDKINHLVITLPSLFKDDSYIQVISDNIKEQMRQQMHDNPDNIYWVEQPGVEPEIPEDLFQTIDKDQNFYISPSGKLVISFNEYDVAPGYMGVVEFTIPTEVIQDLLVSNEYIR</sequence>
<keyword evidence="1" id="KW-0812">Transmembrane</keyword>
<evidence type="ECO:0000259" key="3">
    <source>
        <dbReference type="Pfam" id="PF13786"/>
    </source>
</evidence>
<organism evidence="4 5">
    <name type="scientific">Paenibacillus solani</name>
    <dbReference type="NCBI Taxonomy" id="1705565"/>
    <lineage>
        <taxon>Bacteria</taxon>
        <taxon>Bacillati</taxon>
        <taxon>Bacillota</taxon>
        <taxon>Bacilli</taxon>
        <taxon>Bacillales</taxon>
        <taxon>Paenibacillaceae</taxon>
        <taxon>Paenibacillus</taxon>
    </lineage>
</organism>
<feature type="domain" description="DUF3298" evidence="2">
    <location>
        <begin position="193"/>
        <end position="279"/>
    </location>
</feature>
<dbReference type="Gene3D" id="3.90.640.20">
    <property type="entry name" value="Heat-shock cognate protein, ATPase"/>
    <property type="match status" value="1"/>
</dbReference>
<proteinExistence type="predicted"/>
<dbReference type="InterPro" id="IPR021729">
    <property type="entry name" value="DUF3298"/>
</dbReference>
<evidence type="ECO:0000313" key="5">
    <source>
        <dbReference type="Proteomes" id="UP000036932"/>
    </source>
</evidence>
<dbReference type="OrthoDB" id="4990at2"/>
<feature type="domain" description="DUF4179" evidence="3">
    <location>
        <begin position="35"/>
        <end position="90"/>
    </location>
</feature>
<evidence type="ECO:0000313" key="4">
    <source>
        <dbReference type="EMBL" id="KOR76702.1"/>
    </source>
</evidence>
<name>A0A0M1N3E5_9BACL</name>
<feature type="transmembrane region" description="Helical" evidence="1">
    <location>
        <begin position="38"/>
        <end position="56"/>
    </location>
</feature>
<protein>
    <submittedName>
        <fullName evidence="4">Anti-sigma factor</fullName>
    </submittedName>
</protein>
<reference evidence="5" key="1">
    <citation type="submission" date="2015-08" db="EMBL/GenBank/DDBJ databases">
        <title>Genome sequencing project for genomic taxonomy and phylogenomics of Bacillus-like bacteria.</title>
        <authorList>
            <person name="Liu B."/>
            <person name="Wang J."/>
            <person name="Zhu Y."/>
            <person name="Liu G."/>
            <person name="Chen Q."/>
            <person name="Chen Z."/>
            <person name="Lan J."/>
            <person name="Che J."/>
            <person name="Ge C."/>
            <person name="Shi H."/>
            <person name="Pan Z."/>
            <person name="Liu X."/>
        </authorList>
    </citation>
    <scope>NUCLEOTIDE SEQUENCE [LARGE SCALE GENOMIC DNA]</scope>
    <source>
        <strain evidence="5">FJAT-22460</strain>
    </source>
</reference>
<dbReference type="RefSeq" id="WP_054404591.1">
    <property type="nucleotide sequence ID" value="NZ_LIUT01000006.1"/>
</dbReference>
<keyword evidence="1" id="KW-0472">Membrane</keyword>
<accession>A0A0M1N3E5</accession>
<dbReference type="InterPro" id="IPR025436">
    <property type="entry name" value="DUF4179"/>
</dbReference>
<dbReference type="EMBL" id="LIUT01000006">
    <property type="protein sequence ID" value="KOR76702.1"/>
    <property type="molecule type" value="Genomic_DNA"/>
</dbReference>
<dbReference type="Proteomes" id="UP000036932">
    <property type="component" value="Unassembled WGS sequence"/>
</dbReference>
<evidence type="ECO:0000256" key="1">
    <source>
        <dbReference type="SAM" id="Phobius"/>
    </source>
</evidence>
<dbReference type="Pfam" id="PF13786">
    <property type="entry name" value="DUF4179"/>
    <property type="match status" value="1"/>
</dbReference>
<dbReference type="PATRIC" id="fig|1705565.3.peg.605"/>
<keyword evidence="5" id="KW-1185">Reference proteome</keyword>